<sequence length="342" mass="37764">MLEAPTLQNVTFTVKPEQLLAVIGPVGAGKSSLLSAILGELSQESGVVKVKGELTYTSQQPWILPGTIRSNILFGKELNPQKYDRVLKACALKRDMDLLPGGDMAMVGDRGANLSGGQKARVNLARAVYQDADIYLLDDPLSAVDAEVGRHLFEECICGLLRKKPRILVTHQLQYLKAADQIVVLKEGQMLACGTYSELQGSGIDFTSLLKEEEGQEERRSTTPISVSRYPHTLSDNSSMSSLSSSRYSLIDGAEPLAVVVQQTEEESRSEGNISLHMYVKYFRAGANFLVLLLLIVLNAIAHVWDARVLRAKWRKYCSEDDDIEVCKLNVEMEPRVCVQYG</sequence>
<evidence type="ECO:0000313" key="1">
    <source>
        <dbReference type="EMBL" id="TMS06752.1"/>
    </source>
</evidence>
<comment type="caution">
    <text evidence="1">The sequence shown here is derived from an EMBL/GenBank/DDBJ whole genome shotgun (WGS) entry which is preliminary data.</text>
</comment>
<dbReference type="EMBL" id="CM011692">
    <property type="protein sequence ID" value="TMS06752.1"/>
    <property type="molecule type" value="Genomic_DNA"/>
</dbReference>
<organism evidence="1 2">
    <name type="scientific">Larimichthys crocea</name>
    <name type="common">Large yellow croaker</name>
    <name type="synonym">Pseudosciaena crocea</name>
    <dbReference type="NCBI Taxonomy" id="215358"/>
    <lineage>
        <taxon>Eukaryota</taxon>
        <taxon>Metazoa</taxon>
        <taxon>Chordata</taxon>
        <taxon>Craniata</taxon>
        <taxon>Vertebrata</taxon>
        <taxon>Euteleostomi</taxon>
        <taxon>Actinopterygii</taxon>
        <taxon>Neopterygii</taxon>
        <taxon>Teleostei</taxon>
        <taxon>Neoteleostei</taxon>
        <taxon>Acanthomorphata</taxon>
        <taxon>Eupercaria</taxon>
        <taxon>Sciaenidae</taxon>
        <taxon>Larimichthys</taxon>
    </lineage>
</organism>
<proteinExistence type="predicted"/>
<reference evidence="1" key="1">
    <citation type="submission" date="2018-11" db="EMBL/GenBank/DDBJ databases">
        <title>The sequence and de novo assembly of Larimichthys crocea genome using PacBio and Hi-C technologies.</title>
        <authorList>
            <person name="Xu P."/>
            <person name="Chen B."/>
            <person name="Zhou Z."/>
            <person name="Ke Q."/>
            <person name="Wu Y."/>
            <person name="Bai H."/>
            <person name="Pu F."/>
        </authorList>
    </citation>
    <scope>NUCLEOTIDE SEQUENCE</scope>
    <source>
        <tissue evidence="1">Muscle</tissue>
    </source>
</reference>
<protein>
    <submittedName>
        <fullName evidence="1">Uncharacterized protein</fullName>
    </submittedName>
</protein>
<dbReference type="Proteomes" id="UP000793456">
    <property type="component" value="Chromosome XIX"/>
</dbReference>
<accession>A0ACD3QI85</accession>
<evidence type="ECO:0000313" key="2">
    <source>
        <dbReference type="Proteomes" id="UP000793456"/>
    </source>
</evidence>
<name>A0ACD3QI85_LARCR</name>
<gene>
    <name evidence="1" type="ORF">E3U43_016511</name>
</gene>
<keyword evidence="2" id="KW-1185">Reference proteome</keyword>